<dbReference type="eggNOG" id="COG1216">
    <property type="taxonomic scope" value="Bacteria"/>
</dbReference>
<dbReference type="HOGENOM" id="CLU_025996_1_1_9"/>
<reference evidence="5" key="1">
    <citation type="journal article" date="2013" name="Genome Announc.">
        <title>Whole-Genome Sequencing of Lactobacillus shenzhenensis Strain LY-73T.</title>
        <authorList>
            <person name="Lin Z."/>
            <person name="Liu Z."/>
            <person name="Yang R."/>
            <person name="Zou Y."/>
            <person name="Wan D."/>
            <person name="Chen J."/>
            <person name="Guo M."/>
            <person name="Zhao J."/>
            <person name="Fang C."/>
            <person name="Yang R."/>
            <person name="Liu F."/>
        </authorList>
    </citation>
    <scope>NUCLEOTIDE SEQUENCE [LARGE SCALE GENOMIC DNA]</scope>
    <source>
        <strain evidence="5">LY-73</strain>
    </source>
</reference>
<accession>U4TK53</accession>
<evidence type="ECO:0000256" key="2">
    <source>
        <dbReference type="ARBA" id="ARBA00022679"/>
    </source>
</evidence>
<feature type="domain" description="Glycosyltransferase 2-like" evidence="3">
    <location>
        <begin position="15"/>
        <end position="145"/>
    </location>
</feature>
<dbReference type="EMBL" id="KI271595">
    <property type="protein sequence ID" value="ERL64579.1"/>
    <property type="molecule type" value="Genomic_DNA"/>
</dbReference>
<evidence type="ECO:0000256" key="1">
    <source>
        <dbReference type="ARBA" id="ARBA00022676"/>
    </source>
</evidence>
<gene>
    <name evidence="4" type="ORF">L248_0763</name>
</gene>
<keyword evidence="1" id="KW-0328">Glycosyltransferase</keyword>
<dbReference type="PANTHER" id="PTHR22916">
    <property type="entry name" value="GLYCOSYLTRANSFERASE"/>
    <property type="match status" value="1"/>
</dbReference>
<keyword evidence="5" id="KW-1185">Reference proteome</keyword>
<dbReference type="SUPFAM" id="SSF53448">
    <property type="entry name" value="Nucleotide-diphospho-sugar transferases"/>
    <property type="match status" value="1"/>
</dbReference>
<organism evidence="4 5">
    <name type="scientific">Schleiferilactobacillus shenzhenensis LY-73</name>
    <dbReference type="NCBI Taxonomy" id="1231336"/>
    <lineage>
        <taxon>Bacteria</taxon>
        <taxon>Bacillati</taxon>
        <taxon>Bacillota</taxon>
        <taxon>Bacilli</taxon>
        <taxon>Lactobacillales</taxon>
        <taxon>Lactobacillaceae</taxon>
        <taxon>Schleiferilactobacillus</taxon>
    </lineage>
</organism>
<dbReference type="STRING" id="1231336.L248_0763"/>
<evidence type="ECO:0000313" key="4">
    <source>
        <dbReference type="EMBL" id="ERL64579.1"/>
    </source>
</evidence>
<dbReference type="InterPro" id="IPR001173">
    <property type="entry name" value="Glyco_trans_2-like"/>
</dbReference>
<dbReference type="GO" id="GO:0016757">
    <property type="term" value="F:glycosyltransferase activity"/>
    <property type="evidence" value="ECO:0007669"/>
    <property type="project" value="UniProtKB-KW"/>
</dbReference>
<dbReference type="InterPro" id="IPR029044">
    <property type="entry name" value="Nucleotide-diphossugar_trans"/>
</dbReference>
<dbReference type="CDD" id="cd04179">
    <property type="entry name" value="DPM_DPG-synthase_like"/>
    <property type="match status" value="1"/>
</dbReference>
<dbReference type="AlphaFoldDB" id="U4TK53"/>
<sequence length="342" mass="38851">MTRTPLEDEFVTLLSAVVPCYNSEDYMGRCVDALLTGGAAVEIIIVDDGSTDGTAAIADGYAARYPQQVRAIHQPNGGHGAAIMTGLHAATGDYFKVVDSDDWLDPAALQKVLSALPQNSVDMFICNYVYDKVGKKHKQAMNFRRALPQNRAFTWQDVKLPPGKYLLMHSVIFRTRLLQEMHLTLPRHTFYVDNLFVFKPLPYVHTMRYLDADLYHYFIGRADQSVNEQVMIKRIDQQLQVNRAMITYYAGRQIQDAHLARYMQSYVCIVTGISSIVLLNDGSMASLTKHHALWQFMAHTDAALYRHVRYSIVGWGVNMPGRGGRRLSLAIYHMLQRFYSFN</sequence>
<evidence type="ECO:0000313" key="5">
    <source>
        <dbReference type="Proteomes" id="UP000030647"/>
    </source>
</evidence>
<dbReference type="Gene3D" id="3.90.550.10">
    <property type="entry name" value="Spore Coat Polysaccharide Biosynthesis Protein SpsA, Chain A"/>
    <property type="match status" value="1"/>
</dbReference>
<dbReference type="Pfam" id="PF00535">
    <property type="entry name" value="Glycos_transf_2"/>
    <property type="match status" value="1"/>
</dbReference>
<proteinExistence type="predicted"/>
<name>U4TK53_9LACO</name>
<keyword evidence="2" id="KW-0808">Transferase</keyword>
<dbReference type="Proteomes" id="UP000030647">
    <property type="component" value="Unassembled WGS sequence"/>
</dbReference>
<protein>
    <recommendedName>
        <fullName evidence="3">Glycosyltransferase 2-like domain-containing protein</fullName>
    </recommendedName>
</protein>
<evidence type="ECO:0000259" key="3">
    <source>
        <dbReference type="Pfam" id="PF00535"/>
    </source>
</evidence>
<dbReference type="PANTHER" id="PTHR22916:SF51">
    <property type="entry name" value="GLYCOSYLTRANSFERASE EPSH-RELATED"/>
    <property type="match status" value="1"/>
</dbReference>